<gene>
    <name evidence="2" type="ORF">OEG84_22425</name>
</gene>
<dbReference type="InterPro" id="IPR042095">
    <property type="entry name" value="SUMF_sf"/>
</dbReference>
<dbReference type="InterPro" id="IPR005532">
    <property type="entry name" value="SUMF_dom"/>
</dbReference>
<feature type="domain" description="Sulfatase-modifying factor enzyme-like" evidence="1">
    <location>
        <begin position="46"/>
        <end position="323"/>
    </location>
</feature>
<name>A0ABT3ZF07_9HYPH</name>
<dbReference type="SUPFAM" id="SSF56436">
    <property type="entry name" value="C-type lectin-like"/>
    <property type="match status" value="1"/>
</dbReference>
<dbReference type="InterPro" id="IPR016187">
    <property type="entry name" value="CTDL_fold"/>
</dbReference>
<dbReference type="InterPro" id="IPR051043">
    <property type="entry name" value="Sulfatase_Mod_Factor_Kinase"/>
</dbReference>
<reference evidence="2" key="1">
    <citation type="submission" date="2022-10" db="EMBL/GenBank/DDBJ databases">
        <title>Hoeflea sp. G2-23, isolated from marine algae.</title>
        <authorList>
            <person name="Kristyanto S."/>
            <person name="Kim J.M."/>
            <person name="Jeon C.O."/>
        </authorList>
    </citation>
    <scope>NUCLEOTIDE SEQUENCE</scope>
    <source>
        <strain evidence="2">G2-23</strain>
    </source>
</reference>
<organism evidence="2 3">
    <name type="scientific">Hoeflea algicola</name>
    <dbReference type="NCBI Taxonomy" id="2983763"/>
    <lineage>
        <taxon>Bacteria</taxon>
        <taxon>Pseudomonadati</taxon>
        <taxon>Pseudomonadota</taxon>
        <taxon>Alphaproteobacteria</taxon>
        <taxon>Hyphomicrobiales</taxon>
        <taxon>Rhizobiaceae</taxon>
        <taxon>Hoeflea</taxon>
    </lineage>
</organism>
<proteinExistence type="predicted"/>
<dbReference type="Pfam" id="PF03781">
    <property type="entry name" value="FGE-sulfatase"/>
    <property type="match status" value="1"/>
</dbReference>
<sequence length="340" mass="37682">MNQQVDHAAADKPAKSCCVPSAPAKPGAVTLDQVPLADGREDPGSRDMVWIEGATSYVGTDHPVLPIDGEAPRRKVRLRSYGIDRFAVTNKRFTAFVESTGFVTEAEQYGWSFVFWAFVTTEIAKAVPAAPEAPWWLRIEGACWKHPEGPGSDVDDRVNHPVVHVSWRDARAFAAWAGGRLPSEAEWEHAARGPHGGVYPWGDRNPDDHDFFPCNIWQGHFPDTNLTLDGHAGTAPVDTFEPNGFGLYNMVGNAWEWCEDPFRVRSLSSNGKLRNQVAKSQQQRLMKGGSYLCHQSYCHRYRIAARLGCPPDSGTGHVGFRLAYDREGKSEAQNSPLDRP</sequence>
<accession>A0ABT3ZF07</accession>
<comment type="caution">
    <text evidence="2">The sequence shown here is derived from an EMBL/GenBank/DDBJ whole genome shotgun (WGS) entry which is preliminary data.</text>
</comment>
<dbReference type="PANTHER" id="PTHR23150:SF19">
    <property type="entry name" value="FORMYLGLYCINE-GENERATING ENZYME"/>
    <property type="match status" value="1"/>
</dbReference>
<dbReference type="EMBL" id="JAOVZR010000001">
    <property type="protein sequence ID" value="MCY0150386.1"/>
    <property type="molecule type" value="Genomic_DNA"/>
</dbReference>
<evidence type="ECO:0000313" key="3">
    <source>
        <dbReference type="Proteomes" id="UP001073227"/>
    </source>
</evidence>
<keyword evidence="3" id="KW-1185">Reference proteome</keyword>
<protein>
    <submittedName>
        <fullName evidence="2">Formylglycine-generating enzyme family protein</fullName>
    </submittedName>
</protein>
<dbReference type="Proteomes" id="UP001073227">
    <property type="component" value="Unassembled WGS sequence"/>
</dbReference>
<evidence type="ECO:0000313" key="2">
    <source>
        <dbReference type="EMBL" id="MCY0150386.1"/>
    </source>
</evidence>
<dbReference type="PANTHER" id="PTHR23150">
    <property type="entry name" value="SULFATASE MODIFYING FACTOR 1, 2"/>
    <property type="match status" value="1"/>
</dbReference>
<dbReference type="RefSeq" id="WP_267655820.1">
    <property type="nucleotide sequence ID" value="NZ_JAOVZR010000001.1"/>
</dbReference>
<dbReference type="Gene3D" id="3.90.1580.10">
    <property type="entry name" value="paralog of FGE (formylglycine-generating enzyme)"/>
    <property type="match status" value="1"/>
</dbReference>
<evidence type="ECO:0000259" key="1">
    <source>
        <dbReference type="Pfam" id="PF03781"/>
    </source>
</evidence>